<comment type="similarity">
    <text evidence="6">Belongs to the RING-type zinc finger family. ATL subfamily.</text>
</comment>
<keyword evidence="5" id="KW-0862">Zinc</keyword>
<name>A0A0D9WTF3_9ORYZ</name>
<accession>A0A0D9WTF3</accession>
<evidence type="ECO:0000256" key="1">
    <source>
        <dbReference type="ARBA" id="ARBA00000900"/>
    </source>
</evidence>
<dbReference type="SUPFAM" id="SSF57850">
    <property type="entry name" value="RING/U-box"/>
    <property type="match status" value="2"/>
</dbReference>
<evidence type="ECO:0000313" key="11">
    <source>
        <dbReference type="Proteomes" id="UP000032180"/>
    </source>
</evidence>
<dbReference type="CDD" id="cd16448">
    <property type="entry name" value="RING-H2"/>
    <property type="match status" value="1"/>
</dbReference>
<evidence type="ECO:0000256" key="5">
    <source>
        <dbReference type="ARBA" id="ARBA00022833"/>
    </source>
</evidence>
<dbReference type="InterPro" id="IPR001841">
    <property type="entry name" value="Znf_RING"/>
</dbReference>
<evidence type="ECO:0000256" key="7">
    <source>
        <dbReference type="PROSITE-ProRule" id="PRU00175"/>
    </source>
</evidence>
<keyword evidence="3" id="KW-0479">Metal-binding</keyword>
<feature type="compositionally biased region" description="Acidic residues" evidence="8">
    <location>
        <begin position="42"/>
        <end position="79"/>
    </location>
</feature>
<reference evidence="10" key="3">
    <citation type="submission" date="2015-04" db="UniProtKB">
        <authorList>
            <consortium name="EnsemblPlants"/>
        </authorList>
    </citation>
    <scope>IDENTIFICATION</scope>
</reference>
<keyword evidence="11" id="KW-1185">Reference proteome</keyword>
<dbReference type="Proteomes" id="UP000032180">
    <property type="component" value="Chromosome 6"/>
</dbReference>
<evidence type="ECO:0000256" key="2">
    <source>
        <dbReference type="ARBA" id="ARBA00012483"/>
    </source>
</evidence>
<evidence type="ECO:0000259" key="9">
    <source>
        <dbReference type="PROSITE" id="PS50089"/>
    </source>
</evidence>
<comment type="catalytic activity">
    <reaction evidence="1">
        <text>S-ubiquitinyl-[E2 ubiquitin-conjugating enzyme]-L-cysteine + [acceptor protein]-L-lysine = [E2 ubiquitin-conjugating enzyme]-L-cysteine + N(6)-ubiquitinyl-[acceptor protein]-L-lysine.</text>
        <dbReference type="EC" id="2.3.2.27"/>
    </reaction>
</comment>
<organism evidence="10 11">
    <name type="scientific">Leersia perrieri</name>
    <dbReference type="NCBI Taxonomy" id="77586"/>
    <lineage>
        <taxon>Eukaryota</taxon>
        <taxon>Viridiplantae</taxon>
        <taxon>Streptophyta</taxon>
        <taxon>Embryophyta</taxon>
        <taxon>Tracheophyta</taxon>
        <taxon>Spermatophyta</taxon>
        <taxon>Magnoliopsida</taxon>
        <taxon>Liliopsida</taxon>
        <taxon>Poales</taxon>
        <taxon>Poaceae</taxon>
        <taxon>BOP clade</taxon>
        <taxon>Oryzoideae</taxon>
        <taxon>Oryzeae</taxon>
        <taxon>Oryzinae</taxon>
        <taxon>Leersia</taxon>
    </lineage>
</organism>
<dbReference type="HOGENOM" id="CLU_022215_0_0_1"/>
<dbReference type="eggNOG" id="ENOG502TN7N">
    <property type="taxonomic scope" value="Eukaryota"/>
</dbReference>
<feature type="domain" description="RING-type" evidence="9">
    <location>
        <begin position="304"/>
        <end position="346"/>
    </location>
</feature>
<reference evidence="10 11" key="1">
    <citation type="submission" date="2012-08" db="EMBL/GenBank/DDBJ databases">
        <title>Oryza genome evolution.</title>
        <authorList>
            <person name="Wing R.A."/>
        </authorList>
    </citation>
    <scope>NUCLEOTIDE SEQUENCE</scope>
</reference>
<reference evidence="11" key="2">
    <citation type="submission" date="2013-12" db="EMBL/GenBank/DDBJ databases">
        <authorList>
            <person name="Yu Y."/>
            <person name="Lee S."/>
            <person name="de Baynast K."/>
            <person name="Wissotski M."/>
            <person name="Liu L."/>
            <person name="Talag J."/>
            <person name="Goicoechea J."/>
            <person name="Angelova A."/>
            <person name="Jetty R."/>
            <person name="Kudrna D."/>
            <person name="Golser W."/>
            <person name="Rivera L."/>
            <person name="Zhang J."/>
            <person name="Wing R."/>
        </authorList>
    </citation>
    <scope>NUCLEOTIDE SEQUENCE</scope>
</reference>
<dbReference type="SMART" id="SM00184">
    <property type="entry name" value="RING"/>
    <property type="match status" value="2"/>
</dbReference>
<dbReference type="EC" id="2.3.2.27" evidence="2"/>
<dbReference type="AlphaFoldDB" id="A0A0D9WTF3"/>
<evidence type="ECO:0000256" key="4">
    <source>
        <dbReference type="ARBA" id="ARBA00022771"/>
    </source>
</evidence>
<evidence type="ECO:0000256" key="3">
    <source>
        <dbReference type="ARBA" id="ARBA00022723"/>
    </source>
</evidence>
<sequence>METASEVGLSLSPPPPAAKFDSEAAVVEFDDDSPPPLKTVDSDDDDDDMEFDGDEEEEEEVELVFDDSDGSEDDDDEEEHFAGGGLPLEAGITAVPDGEFLAPANFAAAGRTAGFMRIAASAAVDQVNSGQEIVVLYRHTLFKRTWREIGVEPNKWRSATTLHRVRFVVPDSGDAATSLPFAGACLSPLIYDEDYADDLDALWSKLTSSSLAIETIPRLQVVVDVGILKHGDDTPERMEFMSRELEAKKDLPWQARLGGMELHLPEPVTVTSRKRKEDDVFDGDGGVVPPARRRRRVIAAGEECPVCLDELDGGAMAWPGCTVAHVFHGRCLETILKGCQICPICRRDLGQTAPSPSLKMDNASHLAAAVEVAVSAAPVWPPSSMTDSDYLEYIDYDVIDDESGDEDDEPTKVREINEPASRDDLPLIPSPFVPKGNSVGPVRFAAAGCSAGFMKISAVAGGGGDAGDGEKDVVVLYRYTRYSRTWSGRRGVEMSRRTKLNRLRFVVPSTAGEVAGSIPWVGSSLPPLIYPYYFTDELRALWSALIGAAPVSIPPDSTRVEIAVDVGILRPHDHSPERMEAMRLELEAKKGAAWIGHHVGVEMNLPEPVLGKRGAGEVDGDVDAPPAKRMRVVEEVAGEECSVCLDELETDLVAWPGCSTAHVFHGECLRMNLERSDNRPVLGKRGSGEVVEEEGDAPPAKRMRVLEEVAGEECPVCFEELDTDLVAWPGVFYCSCLPSFHGDCLRMNVERRGVTSALSAGGIWV</sequence>
<feature type="region of interest" description="Disordered" evidence="8">
    <location>
        <begin position="1"/>
        <end position="84"/>
    </location>
</feature>
<evidence type="ECO:0000256" key="8">
    <source>
        <dbReference type="SAM" id="MobiDB-lite"/>
    </source>
</evidence>
<evidence type="ECO:0000313" key="10">
    <source>
        <dbReference type="EnsemblPlants" id="LPERR06G21100.1"/>
    </source>
</evidence>
<dbReference type="PROSITE" id="PS50089">
    <property type="entry name" value="ZF_RING_2"/>
    <property type="match status" value="1"/>
</dbReference>
<dbReference type="EnsemblPlants" id="LPERR06G21100.1">
    <property type="protein sequence ID" value="LPERR06G21100.1"/>
    <property type="gene ID" value="LPERR06G21100"/>
</dbReference>
<dbReference type="GO" id="GO:0008270">
    <property type="term" value="F:zinc ion binding"/>
    <property type="evidence" value="ECO:0007669"/>
    <property type="project" value="UniProtKB-KW"/>
</dbReference>
<evidence type="ECO:0000256" key="6">
    <source>
        <dbReference type="ARBA" id="ARBA00024209"/>
    </source>
</evidence>
<keyword evidence="4 7" id="KW-0863">Zinc-finger</keyword>
<proteinExistence type="inferred from homology"/>
<dbReference type="STRING" id="77586.A0A0D9WTF3"/>
<protein>
    <recommendedName>
        <fullName evidence="2">RING-type E3 ubiquitin transferase</fullName>
        <ecNumber evidence="2">2.3.2.27</ecNumber>
    </recommendedName>
</protein>
<dbReference type="Gene3D" id="3.30.40.10">
    <property type="entry name" value="Zinc/RING finger domain, C3HC4 (zinc finger)"/>
    <property type="match status" value="2"/>
</dbReference>
<dbReference type="InterPro" id="IPR053238">
    <property type="entry name" value="RING-H2_zinc_finger"/>
</dbReference>
<dbReference type="PANTHER" id="PTHR14155:SF627">
    <property type="entry name" value="OS06G0192800 PROTEIN"/>
    <property type="match status" value="1"/>
</dbReference>
<dbReference type="Gramene" id="LPERR06G21100.1">
    <property type="protein sequence ID" value="LPERR06G21100.1"/>
    <property type="gene ID" value="LPERR06G21100"/>
</dbReference>
<dbReference type="InterPro" id="IPR013083">
    <property type="entry name" value="Znf_RING/FYVE/PHD"/>
</dbReference>
<dbReference type="GO" id="GO:0061630">
    <property type="term" value="F:ubiquitin protein ligase activity"/>
    <property type="evidence" value="ECO:0007669"/>
    <property type="project" value="UniProtKB-EC"/>
</dbReference>
<dbReference type="Pfam" id="PF13639">
    <property type="entry name" value="zf-RING_2"/>
    <property type="match status" value="1"/>
</dbReference>
<dbReference type="PANTHER" id="PTHR14155">
    <property type="entry name" value="RING FINGER DOMAIN-CONTAINING"/>
    <property type="match status" value="1"/>
</dbReference>